<keyword evidence="1" id="KW-1133">Transmembrane helix</keyword>
<sequence length="126" mass="13936">MAAARSQCRRVLVELRESFHGDCKWQVQVTRLEETVWRHVRSSQDGSASSGILQLQPSSDLHEFQTFQVIAILYTISVLGRVASGVTIAYAGLCLFCLYIFAQNSLIAKFALKALRESAGGTQKSL</sequence>
<proteinExistence type="predicted"/>
<evidence type="ECO:0000313" key="3">
    <source>
        <dbReference type="Proteomes" id="UP001412067"/>
    </source>
</evidence>
<gene>
    <name evidence="2" type="primary">RTNLB22</name>
    <name evidence="2" type="ORF">KSP40_PGU008167</name>
</gene>
<organism evidence="2 3">
    <name type="scientific">Platanthera guangdongensis</name>
    <dbReference type="NCBI Taxonomy" id="2320717"/>
    <lineage>
        <taxon>Eukaryota</taxon>
        <taxon>Viridiplantae</taxon>
        <taxon>Streptophyta</taxon>
        <taxon>Embryophyta</taxon>
        <taxon>Tracheophyta</taxon>
        <taxon>Spermatophyta</taxon>
        <taxon>Magnoliopsida</taxon>
        <taxon>Liliopsida</taxon>
        <taxon>Asparagales</taxon>
        <taxon>Orchidaceae</taxon>
        <taxon>Orchidoideae</taxon>
        <taxon>Orchideae</taxon>
        <taxon>Orchidinae</taxon>
        <taxon>Platanthera</taxon>
    </lineage>
</organism>
<evidence type="ECO:0000256" key="1">
    <source>
        <dbReference type="SAM" id="Phobius"/>
    </source>
</evidence>
<dbReference type="EMBL" id="JBBWWR010000004">
    <property type="protein sequence ID" value="KAK8967977.1"/>
    <property type="molecule type" value="Genomic_DNA"/>
</dbReference>
<dbReference type="PANTHER" id="PTHR47879">
    <property type="entry name" value="RETICULON-LIKE PROTEIN B22"/>
    <property type="match status" value="1"/>
</dbReference>
<keyword evidence="3" id="KW-1185">Reference proteome</keyword>
<keyword evidence="1" id="KW-0472">Membrane</keyword>
<keyword evidence="1" id="KW-0812">Transmembrane</keyword>
<reference evidence="2 3" key="1">
    <citation type="journal article" date="2022" name="Nat. Plants">
        <title>Genomes of leafy and leafless Platanthera orchids illuminate the evolution of mycoheterotrophy.</title>
        <authorList>
            <person name="Li M.H."/>
            <person name="Liu K.W."/>
            <person name="Li Z."/>
            <person name="Lu H.C."/>
            <person name="Ye Q.L."/>
            <person name="Zhang D."/>
            <person name="Wang J.Y."/>
            <person name="Li Y.F."/>
            <person name="Zhong Z.M."/>
            <person name="Liu X."/>
            <person name="Yu X."/>
            <person name="Liu D.K."/>
            <person name="Tu X.D."/>
            <person name="Liu B."/>
            <person name="Hao Y."/>
            <person name="Liao X.Y."/>
            <person name="Jiang Y.T."/>
            <person name="Sun W.H."/>
            <person name="Chen J."/>
            <person name="Chen Y.Q."/>
            <person name="Ai Y."/>
            <person name="Zhai J.W."/>
            <person name="Wu S.S."/>
            <person name="Zhou Z."/>
            <person name="Hsiao Y.Y."/>
            <person name="Wu W.L."/>
            <person name="Chen Y.Y."/>
            <person name="Lin Y.F."/>
            <person name="Hsu J.L."/>
            <person name="Li C.Y."/>
            <person name="Wang Z.W."/>
            <person name="Zhao X."/>
            <person name="Zhong W.Y."/>
            <person name="Ma X.K."/>
            <person name="Ma L."/>
            <person name="Huang J."/>
            <person name="Chen G.Z."/>
            <person name="Huang M.Z."/>
            <person name="Huang L."/>
            <person name="Peng D.H."/>
            <person name="Luo Y.B."/>
            <person name="Zou S.Q."/>
            <person name="Chen S.P."/>
            <person name="Lan S."/>
            <person name="Tsai W.C."/>
            <person name="Van de Peer Y."/>
            <person name="Liu Z.J."/>
        </authorList>
    </citation>
    <scope>NUCLEOTIDE SEQUENCE [LARGE SCALE GENOMIC DNA]</scope>
    <source>
        <strain evidence="2">Lor288</strain>
    </source>
</reference>
<accession>A0ABR2MUV0</accession>
<feature type="transmembrane region" description="Helical" evidence="1">
    <location>
        <begin position="88"/>
        <end position="107"/>
    </location>
</feature>
<protein>
    <submittedName>
        <fullName evidence="2">Reticulon-like protein B22</fullName>
    </submittedName>
</protein>
<name>A0ABR2MUV0_9ASPA</name>
<comment type="caution">
    <text evidence="2">The sequence shown here is derived from an EMBL/GenBank/DDBJ whole genome shotgun (WGS) entry which is preliminary data.</text>
</comment>
<dbReference type="PANTHER" id="PTHR47879:SF2">
    <property type="entry name" value="RETICULON-LIKE PROTEIN B22"/>
    <property type="match status" value="1"/>
</dbReference>
<dbReference type="InterPro" id="IPR044177">
    <property type="entry name" value="RTNLB22/23"/>
</dbReference>
<evidence type="ECO:0000313" key="2">
    <source>
        <dbReference type="EMBL" id="KAK8967977.1"/>
    </source>
</evidence>
<dbReference type="Proteomes" id="UP001412067">
    <property type="component" value="Unassembled WGS sequence"/>
</dbReference>